<feature type="domain" description="Bacterial Ig-like" evidence="2">
    <location>
        <begin position="655"/>
        <end position="755"/>
    </location>
</feature>
<organism evidence="3 4">
    <name type="scientific">Temperatibacter marinus</name>
    <dbReference type="NCBI Taxonomy" id="1456591"/>
    <lineage>
        <taxon>Bacteria</taxon>
        <taxon>Pseudomonadati</taxon>
        <taxon>Pseudomonadota</taxon>
        <taxon>Alphaproteobacteria</taxon>
        <taxon>Kordiimonadales</taxon>
        <taxon>Temperatibacteraceae</taxon>
        <taxon>Temperatibacter</taxon>
    </lineage>
</organism>
<keyword evidence="4" id="KW-1185">Reference proteome</keyword>
<feature type="domain" description="Bacterial Ig-like" evidence="2">
    <location>
        <begin position="1470"/>
        <end position="1571"/>
    </location>
</feature>
<reference evidence="3" key="1">
    <citation type="submission" date="2023-04" db="EMBL/GenBank/DDBJ databases">
        <title>Complete genome sequence of Temperatibacter marinus.</title>
        <authorList>
            <person name="Rong J.-C."/>
            <person name="Yi M.-L."/>
            <person name="Zhao Q."/>
        </authorList>
    </citation>
    <scope>NUCLEOTIDE SEQUENCE</scope>
    <source>
        <strain evidence="3">NBRC 110045</strain>
    </source>
</reference>
<dbReference type="GO" id="GO:0005509">
    <property type="term" value="F:calcium ion binding"/>
    <property type="evidence" value="ECO:0007669"/>
    <property type="project" value="InterPro"/>
</dbReference>
<feature type="domain" description="Bacterial Ig-like" evidence="2">
    <location>
        <begin position="1368"/>
        <end position="1469"/>
    </location>
</feature>
<name>A0AA52EDT1_9PROT</name>
<dbReference type="InterPro" id="IPR013783">
    <property type="entry name" value="Ig-like_fold"/>
</dbReference>
<evidence type="ECO:0000259" key="1">
    <source>
        <dbReference type="Pfam" id="PF19077"/>
    </source>
</evidence>
<feature type="domain" description="Bacterial Ig-like" evidence="2">
    <location>
        <begin position="960"/>
        <end position="1061"/>
    </location>
</feature>
<dbReference type="Gene3D" id="2.60.40.10">
    <property type="entry name" value="Immunoglobulins"/>
    <property type="match status" value="3"/>
</dbReference>
<evidence type="ECO:0000313" key="3">
    <source>
        <dbReference type="EMBL" id="WND02941.1"/>
    </source>
</evidence>
<dbReference type="InterPro" id="IPR044048">
    <property type="entry name" value="Big_12"/>
</dbReference>
<feature type="domain" description="Bacterial Ig-like" evidence="2">
    <location>
        <begin position="106"/>
        <end position="213"/>
    </location>
</feature>
<accession>A0AA52EDT1</accession>
<dbReference type="InterPro" id="IPR044016">
    <property type="entry name" value="Big_13"/>
</dbReference>
<evidence type="ECO:0000313" key="4">
    <source>
        <dbReference type="Proteomes" id="UP001268683"/>
    </source>
</evidence>
<evidence type="ECO:0000259" key="2">
    <source>
        <dbReference type="Pfam" id="PF19078"/>
    </source>
</evidence>
<feature type="domain" description="Bacterial Ig-like" evidence="2">
    <location>
        <begin position="555"/>
        <end position="652"/>
    </location>
</feature>
<dbReference type="Gene3D" id="4.10.1080.10">
    <property type="entry name" value="TSP type-3 repeat"/>
    <property type="match status" value="1"/>
</dbReference>
<dbReference type="Pfam" id="PF19078">
    <property type="entry name" value="Big_12"/>
    <property type="match status" value="15"/>
</dbReference>
<dbReference type="SUPFAM" id="SSF103647">
    <property type="entry name" value="TSP type-3 repeat"/>
    <property type="match status" value="1"/>
</dbReference>
<feature type="domain" description="Bacterial Ig-like" evidence="2">
    <location>
        <begin position="1869"/>
        <end position="1969"/>
    </location>
</feature>
<dbReference type="PANTHER" id="PTHR34677">
    <property type="match status" value="1"/>
</dbReference>
<dbReference type="Pfam" id="PF19077">
    <property type="entry name" value="Big_13"/>
    <property type="match status" value="1"/>
</dbReference>
<dbReference type="Proteomes" id="UP001268683">
    <property type="component" value="Chromosome"/>
</dbReference>
<dbReference type="PANTHER" id="PTHR34677:SF3">
    <property type="entry name" value="BACTERIAL IG-LIKE DOMAIN-CONTAINING PROTEIN"/>
    <property type="match status" value="1"/>
</dbReference>
<gene>
    <name evidence="3" type="ORF">QGN29_01005</name>
</gene>
<dbReference type="InterPro" id="IPR028974">
    <property type="entry name" value="TSP_type-3_rpt"/>
</dbReference>
<feature type="domain" description="Bacterial Ig-like" evidence="2">
    <location>
        <begin position="858"/>
        <end position="959"/>
    </location>
</feature>
<sequence>MSQSVTLNNCKSVVENKKSRLKSESSKIALEPRLMFDGAMAATVDEYVEPHQTVALEEMSSFPNAARGKVSEPALLTHTKAMAQEVTEEDSNTGIERSNAASQTIDTGVPTLVISLEKTDLAYGESTVVTFAFDEPVTGFTIEDIQVSNGIIADLEQDPDNPLLYRAVFTASNAAPLSVGAQQVSSPGFTIAVPAGAVSDADGNSNQVTVTAQFALGIDTDGDGVLDSVDIDDDNDGILDVTEGTDDNDLDGVINSLDLDSDNDGITDNIEWQSTAGYIAPSGVDADGDGLDDAYAHILVTPPTLHDTDGRGSSDYLDGDSDEDGIGDRVEGGLSLTHGWTDTDGDGLRDTYEGSDINDGYNVNDGQSPGVIPTVENDQNEYDFREVSSLLDFDAGTSMLDFAGHYETNSVDREAVSLIDPDDGYSLNLEHDIYKVDIKTTGITDYNAGQSRPSLYIFDSKMPADLQVATSRTVSYNGVDYRVEYDGSEGITIVRVDGNKFDEAGLRALIERLEYEPESNFKPTSGDRTFAVTLLNSSDTPVSNTAIATVKVINTPKVVISMSDQNLLAGETATVTFTFDKSISGFLLGDLTAENGTLSNLVQDGSNPLVYTATFTPDVDVDDSSNVITLAEGGVLDQDGIGNKATSGDNYTVATSIPDVTITVDDTALSIGETATVTFTFDEAVTGFTLADVSAENGTLSNLVQDGSNPLVYTATLTPNASVEDSSNVITVAASSVTDASGNTNAQSTSASYAIDTDRPDVTITVDDTALSIGETATVTFTFDEAVTGFSLGDISAENGTLSNLVQDGSNPLVYTATLTPTASVEDTSNVITVAASSVTDASGNANAQATSASYAIDTDRPGVTITVDDTSLTDGETATVTFTFDEAVTGFSLGDISAENGTLSNLVQDGSNPLVYTATLTPTASVEDTSNVITVAASSVTDASGNTNAQATSVSYAVDTDRPGVTITVDDTSLSIGETTTVTFTFDEAVSGFTLADVSAENGTLSNLVQDGSNPLVYTATLTPTASVEDTSNVITVAASSVTDASGNANAQATSASYAVDTDRPGVTITVDDTSLSIGETTTVTFTFDEAVTGFTLADVSAENGTLSNLVQDGSNPLVYTATLTPTASVEDTSNVITVAASSVTDASGNANAQATSASYAVDTDRPGVTITVDDTSLSIGETTTVTFTFDEAVTGFTLADVSAENGTLSNLVQDGSNPLVYTATLTPTASVEDTSNVITVAASSVTDASGNTNAQATSASYAVDTDRPDVTITVDDTALSIGETTTVTFTFDEAVTGFTLADVSAENGALSNLVQDGSNPLVYTATLTPTASVEDTSNVITVAASSVTDASGNTNAQATSASYAVDTDRPDVTITVDDTALSIGETTTVTFTFDEAVTGFTLADVSAENGALSNLVQDGSNPLVYTATLTPTASVEDTSNVITVAASSVTDASGNTNAQATSASYAIDTDRPGVTITVDDTALSIGETTTVTFTFDEAVTGFTLADVSAENGTLSNLVQDGSNPLVYTATLTPTASVEDTSNVITVAASSVTDASGNTNAQATSVSYAVDTDRPGVTITVDDTSLSIGETTTVTFTFDEAVTGFTLADVSAENGTLSNLVQDGSNPLVYTATLTPTASVEDTSNVITVAASSVTDASGNTNAQATSASYAIDTDRPGVMITMDDVSLSSGERSIVTISFDEEVTGLTLEDLLAENGVLSNLQQDPINSRVYTAIFTPDNHREETDNLIMLKAGSVWDANNNQNGNSFGPTYSIDTLDPTAPRMETEITQDPTPLITGTTEPGTALSITVDGKTYTSQSGQVVIDNLGNWSLTIPEEHALPDGTIPTYITAIDQAGNRETTQESFIVDSIKPTVLIAVENDLIGKGETSEITFTFDEVVSGFELSDIIVEHGSLSNLVQDPLNPLVYHASFTPDQDVQESEGIILVREGAVFDQAGNDNDVAQSLTYLVDTIPPEGLEIVDQLTNDNTPLITGKTEIGSEVSIRIKGESYHSVDGDVVIDKDGNWRLRLPEDQKLSDGVHSIELIARDKVGNEAAVKGQIKVDTTAPNDPSVDELITRDRSPIVTGKAPIGTDVNVVIDGITYSSKEGEVTVDEEGGWSVDLPEEHSLDDGSCAVDVTAIDEAGNSSHHQDNIVIDTQGPSVVIALEKTDLKEGDQSRVTFTFDERPYGFSLDDIHTEGGSLSDLKATDDPNVFTATLSPEPKEVQQNSKLTIAAGSVEDALGNLIEETSSDGYSVDAEEHTYLYEDYSKWNDLPPIDRSAYLWHHDSANLESLHSDLSLVQESNGYGNQLAQNGLIEIQFDQEDKPSSLSRFLIADIQFDKIDMVKSVDLIKAEVMLSVDGGGRVGALIIENVPDGIEVTFDQETGLLSIVGVASLTDYEKIIQQVKFEGQMDLISEKNYRLEIKITTIDGDVYLGMKEKRLEEDAGQTSDVLSGALRQQESSHLQKVDHIVAIATATIEDQTKRESIFPQEELVTLQGERLKFSDQILQSSNQFEFKRDLILDKNQREVA</sequence>
<protein>
    <submittedName>
        <fullName evidence="3">Ig-like domain-containing protein</fullName>
    </submittedName>
</protein>
<proteinExistence type="predicted"/>
<dbReference type="KEGG" id="tmk:QGN29_01005"/>
<dbReference type="RefSeq" id="WP_310798784.1">
    <property type="nucleotide sequence ID" value="NZ_CP123872.1"/>
</dbReference>
<feature type="domain" description="Bacterial Ig-like" evidence="2">
    <location>
        <begin position="1266"/>
        <end position="1367"/>
    </location>
</feature>
<dbReference type="NCBIfam" id="NF033510">
    <property type="entry name" value="Ca_tandemer"/>
    <property type="match status" value="3"/>
</dbReference>
<feature type="domain" description="Bacterial Ig-like" evidence="2">
    <location>
        <begin position="1164"/>
        <end position="1265"/>
    </location>
</feature>
<feature type="domain" description="Bacterial Ig-like" evidence="2">
    <location>
        <begin position="1572"/>
        <end position="1673"/>
    </location>
</feature>
<feature type="domain" description="Bacterial Ig-like" evidence="2">
    <location>
        <begin position="1674"/>
        <end position="1766"/>
    </location>
</feature>
<feature type="domain" description="Bacterial Ig-like" evidence="2">
    <location>
        <begin position="756"/>
        <end position="857"/>
    </location>
</feature>
<feature type="domain" description="Bacterial Ig-like" evidence="2">
    <location>
        <begin position="2157"/>
        <end position="2252"/>
    </location>
</feature>
<feature type="domain" description="Bacterial Ig-like" evidence="1">
    <location>
        <begin position="1981"/>
        <end position="2065"/>
    </location>
</feature>
<dbReference type="EMBL" id="CP123872">
    <property type="protein sequence ID" value="WND02941.1"/>
    <property type="molecule type" value="Genomic_DNA"/>
</dbReference>
<feature type="domain" description="Bacterial Ig-like" evidence="2">
    <location>
        <begin position="1062"/>
        <end position="1163"/>
    </location>
</feature>